<organism evidence="2 3">
    <name type="scientific">Paralysiella testudinis</name>
    <dbReference type="NCBI Taxonomy" id="2809020"/>
    <lineage>
        <taxon>Bacteria</taxon>
        <taxon>Pseudomonadati</taxon>
        <taxon>Pseudomonadota</taxon>
        <taxon>Betaproteobacteria</taxon>
        <taxon>Neisseriales</taxon>
        <taxon>Neisseriaceae</taxon>
        <taxon>Paralysiella</taxon>
    </lineage>
</organism>
<evidence type="ECO:0000313" key="3">
    <source>
        <dbReference type="Proteomes" id="UP000653156"/>
    </source>
</evidence>
<keyword evidence="1" id="KW-0812">Transmembrane</keyword>
<dbReference type="EMBL" id="CP069798">
    <property type="protein sequence ID" value="QRQ83156.1"/>
    <property type="molecule type" value="Genomic_DNA"/>
</dbReference>
<protein>
    <submittedName>
        <fullName evidence="2">Type 4a pilus biogenesis protein PilO</fullName>
    </submittedName>
</protein>
<dbReference type="PIRSF" id="PIRSF016482">
    <property type="entry name" value="PilO"/>
    <property type="match status" value="1"/>
</dbReference>
<dbReference type="GO" id="GO:0043683">
    <property type="term" value="P:type IV pilus assembly"/>
    <property type="evidence" value="ECO:0007669"/>
    <property type="project" value="InterPro"/>
</dbReference>
<dbReference type="Gene3D" id="3.30.70.60">
    <property type="match status" value="1"/>
</dbReference>
<dbReference type="RefSeq" id="WP_230340451.1">
    <property type="nucleotide sequence ID" value="NZ_CP069798.1"/>
</dbReference>
<dbReference type="KEGG" id="ptes:JQU52_07315"/>
<dbReference type="Gene3D" id="1.10.287.540">
    <property type="entry name" value="Helix hairpin bin"/>
    <property type="match status" value="1"/>
</dbReference>
<evidence type="ECO:0000256" key="1">
    <source>
        <dbReference type="SAM" id="Phobius"/>
    </source>
</evidence>
<dbReference type="InterPro" id="IPR014717">
    <property type="entry name" value="Transl_elong_EF1B/ribsomal_bS6"/>
</dbReference>
<keyword evidence="1" id="KW-1133">Transmembrane helix</keyword>
<dbReference type="Proteomes" id="UP000653156">
    <property type="component" value="Chromosome"/>
</dbReference>
<dbReference type="AlphaFoldDB" id="A0A892ZN82"/>
<feature type="transmembrane region" description="Helical" evidence="1">
    <location>
        <begin position="24"/>
        <end position="43"/>
    </location>
</feature>
<dbReference type="GO" id="GO:0043107">
    <property type="term" value="P:type IV pilus-dependent motility"/>
    <property type="evidence" value="ECO:0007669"/>
    <property type="project" value="InterPro"/>
</dbReference>
<sequence length="207" mass="22697">MAKNIKLNEIGVNSLHLLPKPAQIGLAAGIVILVWILAYFALFSSQLSEISTLQEEEIQLKEQYTQKSIQAANLDTLKQELVQLRSAFEVLLKQLPTDAEIPNLIQELHQAGATNGMRMNSVNPKAAVVDGNIEKLPYQISISGNYEQISQFTRDVGKLSRIVTLETLKLRRPSDKETNLTLDAVANTYKATSLSDAPADASAPVAQ</sequence>
<dbReference type="PANTHER" id="PTHR39555:SF1">
    <property type="entry name" value="TYPE IV PILUS INNER MEMBRANE COMPONENT PILO"/>
    <property type="match status" value="1"/>
</dbReference>
<proteinExistence type="predicted"/>
<keyword evidence="1" id="KW-0472">Membrane</keyword>
<dbReference type="InterPro" id="IPR007445">
    <property type="entry name" value="PilO"/>
</dbReference>
<accession>A0A892ZN82</accession>
<reference evidence="2" key="1">
    <citation type="submission" date="2021-02" db="EMBL/GenBank/DDBJ databases">
        <title>Neisseriaceae sp. 26B isolated from the cloaca of a Common Toad-headed Turtle (Mesoclemmys nasuta).</title>
        <authorList>
            <person name="Spergser J."/>
            <person name="Busse H.-J."/>
        </authorList>
    </citation>
    <scope>NUCLEOTIDE SEQUENCE</scope>
    <source>
        <strain evidence="2">26B</strain>
    </source>
</reference>
<keyword evidence="3" id="KW-1185">Reference proteome</keyword>
<dbReference type="Pfam" id="PF04350">
    <property type="entry name" value="PilO"/>
    <property type="match status" value="1"/>
</dbReference>
<name>A0A892ZN82_9NEIS</name>
<evidence type="ECO:0000313" key="2">
    <source>
        <dbReference type="EMBL" id="QRQ83156.1"/>
    </source>
</evidence>
<dbReference type="PANTHER" id="PTHR39555">
    <property type="entry name" value="FIMBRIAL ASSEMBLY PROTEIN PILO-LIKE PROTEIN-RELATED"/>
    <property type="match status" value="1"/>
</dbReference>
<gene>
    <name evidence="2" type="primary">pilO</name>
    <name evidence="2" type="ORF">JQU52_07315</name>
</gene>